<accession>A0A5E7FSJ2</accession>
<dbReference type="AlphaFoldDB" id="A0A5E7FSJ2"/>
<dbReference type="RefSeq" id="WP_150801032.1">
    <property type="nucleotide sequence ID" value="NZ_CABVHU010000023.1"/>
</dbReference>
<proteinExistence type="predicted"/>
<protein>
    <submittedName>
        <fullName evidence="1">Uncharacterized protein</fullName>
    </submittedName>
</protein>
<reference evidence="1 2" key="1">
    <citation type="submission" date="2019-09" db="EMBL/GenBank/DDBJ databases">
        <authorList>
            <person name="Chandra G."/>
            <person name="Truman W A."/>
        </authorList>
    </citation>
    <scope>NUCLEOTIDE SEQUENCE [LARGE SCALE GENOMIC DNA]</scope>
    <source>
        <strain evidence="1">PS833</strain>
    </source>
</reference>
<dbReference type="OrthoDB" id="6862936at2"/>
<organism evidence="1 2">
    <name type="scientific">Pseudomonas fluorescens</name>
    <dbReference type="NCBI Taxonomy" id="294"/>
    <lineage>
        <taxon>Bacteria</taxon>
        <taxon>Pseudomonadati</taxon>
        <taxon>Pseudomonadota</taxon>
        <taxon>Gammaproteobacteria</taxon>
        <taxon>Pseudomonadales</taxon>
        <taxon>Pseudomonadaceae</taxon>
        <taxon>Pseudomonas</taxon>
    </lineage>
</organism>
<evidence type="ECO:0000313" key="1">
    <source>
        <dbReference type="EMBL" id="VVO42145.1"/>
    </source>
</evidence>
<name>A0A5E7FSJ2_PSEFL</name>
<dbReference type="Proteomes" id="UP000409037">
    <property type="component" value="Unassembled WGS sequence"/>
</dbReference>
<gene>
    <name evidence="1" type="ORF">PS833_05961</name>
</gene>
<evidence type="ECO:0000313" key="2">
    <source>
        <dbReference type="Proteomes" id="UP000409037"/>
    </source>
</evidence>
<sequence>MAVLHPLECYLLESYSSPEHFAATRDAIIDWIDAHGKAYARSQHQLDPRQRNKPQWQQGDVVWGSRVLPNIRPDRDFYIKAYIQRVNNDPLAFKAGHAMNSNNHGIRELWDGWMTEEEQQRISLTQDRATKLDSRLGATTQGEWREGNLTYTGQGGLYEVAELPRRIPRYELDTSVRIEKDEAATQIGIYLPDVDFAAARLLYPIKFEGGVRVFQGIRRHEYVCETTGKRDYSWKENQWTETGWTLIRRVEDEFIDVPERGFFPKGEPDELYTWPEREAQFIRRDSVFITAMSGEPASHTGKWSIFGRKGFEYLDLKKGQRLPHKDEQSVKWTLIQRADGGSCTEAHP</sequence>
<dbReference type="EMBL" id="CABVHU010000023">
    <property type="protein sequence ID" value="VVO42145.1"/>
    <property type="molecule type" value="Genomic_DNA"/>
</dbReference>